<dbReference type="OrthoDB" id="10591204at2759"/>
<dbReference type="AlphaFoldDB" id="A0A2P5FII7"/>
<feature type="compositionally biased region" description="Basic residues" evidence="1">
    <location>
        <begin position="177"/>
        <end position="191"/>
    </location>
</feature>
<dbReference type="InParanoid" id="A0A2P5FII7"/>
<organism evidence="3 4">
    <name type="scientific">Trema orientale</name>
    <name type="common">Charcoal tree</name>
    <name type="synonym">Celtis orientalis</name>
    <dbReference type="NCBI Taxonomy" id="63057"/>
    <lineage>
        <taxon>Eukaryota</taxon>
        <taxon>Viridiplantae</taxon>
        <taxon>Streptophyta</taxon>
        <taxon>Embryophyta</taxon>
        <taxon>Tracheophyta</taxon>
        <taxon>Spermatophyta</taxon>
        <taxon>Magnoliopsida</taxon>
        <taxon>eudicotyledons</taxon>
        <taxon>Gunneridae</taxon>
        <taxon>Pentapetalae</taxon>
        <taxon>rosids</taxon>
        <taxon>fabids</taxon>
        <taxon>Rosales</taxon>
        <taxon>Cannabaceae</taxon>
        <taxon>Trema</taxon>
    </lineage>
</organism>
<evidence type="ECO:0008006" key="5">
    <source>
        <dbReference type="Google" id="ProtNLM"/>
    </source>
</evidence>
<comment type="caution">
    <text evidence="3">The sequence shown here is derived from an EMBL/GenBank/DDBJ whole genome shotgun (WGS) entry which is preliminary data.</text>
</comment>
<keyword evidence="4" id="KW-1185">Reference proteome</keyword>
<gene>
    <name evidence="3" type="ORF">TorRG33x02_064930</name>
</gene>
<evidence type="ECO:0000256" key="2">
    <source>
        <dbReference type="SAM" id="SignalP"/>
    </source>
</evidence>
<feature type="chain" id="PRO_5015155832" description="Transmembrane protein" evidence="2">
    <location>
        <begin position="19"/>
        <end position="208"/>
    </location>
</feature>
<reference evidence="4" key="1">
    <citation type="submission" date="2016-06" db="EMBL/GenBank/DDBJ databases">
        <title>Parallel loss of symbiosis genes in relatives of nitrogen-fixing non-legume Parasponia.</title>
        <authorList>
            <person name="Van Velzen R."/>
            <person name="Holmer R."/>
            <person name="Bu F."/>
            <person name="Rutten L."/>
            <person name="Van Zeijl A."/>
            <person name="Liu W."/>
            <person name="Santuari L."/>
            <person name="Cao Q."/>
            <person name="Sharma T."/>
            <person name="Shen D."/>
            <person name="Roswanjaya Y."/>
            <person name="Wardhani T."/>
            <person name="Kalhor M.S."/>
            <person name="Jansen J."/>
            <person name="Van den Hoogen J."/>
            <person name="Gungor B."/>
            <person name="Hartog M."/>
            <person name="Hontelez J."/>
            <person name="Verver J."/>
            <person name="Yang W.-C."/>
            <person name="Schijlen E."/>
            <person name="Repin R."/>
            <person name="Schilthuizen M."/>
            <person name="Schranz E."/>
            <person name="Heidstra R."/>
            <person name="Miyata K."/>
            <person name="Fedorova E."/>
            <person name="Kohlen W."/>
            <person name="Bisseling T."/>
            <person name="Smit S."/>
            <person name="Geurts R."/>
        </authorList>
    </citation>
    <scope>NUCLEOTIDE SEQUENCE [LARGE SCALE GENOMIC DNA]</scope>
    <source>
        <strain evidence="4">cv. RG33-2</strain>
    </source>
</reference>
<sequence>MSSLFTSFLLAMVLQANCSPVILCVHRCVTPNCPLPSSLPMLYVDRTSSIGRPNTVPIGAGFEGFVEAPLPPVEADGWLGLGGPAAFPRAMSPELLFSGAEPPLMVSGPSLVLPWEQQLPMVRERDRERERLRRDHKIGLSGGQRRGYWVLGFEEKGCCNGERNISIEGEGGERREEKRKKKKKKKNKVGKNRVIQLGLTMMLEKKDR</sequence>
<evidence type="ECO:0000313" key="3">
    <source>
        <dbReference type="EMBL" id="PON97583.1"/>
    </source>
</evidence>
<keyword evidence="2" id="KW-0732">Signal</keyword>
<accession>A0A2P5FII7</accession>
<protein>
    <recommendedName>
        <fullName evidence="5">Transmembrane protein</fullName>
    </recommendedName>
</protein>
<evidence type="ECO:0000313" key="4">
    <source>
        <dbReference type="Proteomes" id="UP000237000"/>
    </source>
</evidence>
<evidence type="ECO:0000256" key="1">
    <source>
        <dbReference type="SAM" id="MobiDB-lite"/>
    </source>
</evidence>
<proteinExistence type="predicted"/>
<name>A0A2P5FII7_TREOI</name>
<dbReference type="EMBL" id="JXTC01000030">
    <property type="protein sequence ID" value="PON97583.1"/>
    <property type="molecule type" value="Genomic_DNA"/>
</dbReference>
<feature type="region of interest" description="Disordered" evidence="1">
    <location>
        <begin position="162"/>
        <end position="192"/>
    </location>
</feature>
<dbReference type="Proteomes" id="UP000237000">
    <property type="component" value="Unassembled WGS sequence"/>
</dbReference>
<feature type="signal peptide" evidence="2">
    <location>
        <begin position="1"/>
        <end position="18"/>
    </location>
</feature>